<dbReference type="Pfam" id="PF18846">
    <property type="entry name" value="baeRF_family5"/>
    <property type="match status" value="1"/>
</dbReference>
<dbReference type="InterPro" id="IPR040983">
    <property type="entry name" value="Bact_RF_family5"/>
</dbReference>
<dbReference type="Proteomes" id="UP001649381">
    <property type="component" value="Unassembled WGS sequence"/>
</dbReference>
<gene>
    <name evidence="1" type="ORF">L2716_12090</name>
</gene>
<evidence type="ECO:0000313" key="1">
    <source>
        <dbReference type="EMBL" id="MCF6138470.1"/>
    </source>
</evidence>
<proteinExistence type="predicted"/>
<organism evidence="1 2">
    <name type="scientific">Pseudalkalibacillus berkeleyi</name>
    <dbReference type="NCBI Taxonomy" id="1069813"/>
    <lineage>
        <taxon>Bacteria</taxon>
        <taxon>Bacillati</taxon>
        <taxon>Bacillota</taxon>
        <taxon>Bacilli</taxon>
        <taxon>Bacillales</taxon>
        <taxon>Fictibacillaceae</taxon>
        <taxon>Pseudalkalibacillus</taxon>
    </lineage>
</organism>
<name>A0ABS9H3T3_9BACL</name>
<dbReference type="RefSeq" id="WP_236335149.1">
    <property type="nucleotide sequence ID" value="NZ_JAKIJS010000001.1"/>
</dbReference>
<evidence type="ECO:0000313" key="2">
    <source>
        <dbReference type="Proteomes" id="UP001649381"/>
    </source>
</evidence>
<sequence>MRFSEKLKELKSKKAEGSQKILSLYLNTDRSSPDQQGGEWKIKLKNGLNKFEEYIEEMGDHDELKGYRDLKDKVYNKITGRERELKRSVVLFATPDESVWIMEDLQVPIETSFHWENTPVLDQLEELQSHYPYSGIIVIQKEDATVLETEMGVLVDEYHYSFDPDIDDWREHQGPMAASITGSDTNKKDEFQERFEANQQRWLKNLGSKITKKAKKNNWNETYLMGEKGYLNEFDKHFPIKETKKTGKNPSKIEASKIIDQVLAG</sequence>
<reference evidence="1 2" key="1">
    <citation type="submission" date="2022-01" db="EMBL/GenBank/DDBJ databases">
        <title>Alkalihalobacillus sp. EGI L200015, a novel bacterium isolated from a salt lake sediment.</title>
        <authorList>
            <person name="Gao L."/>
            <person name="Fang B.-Z."/>
            <person name="Li W.-J."/>
        </authorList>
    </citation>
    <scope>NUCLEOTIDE SEQUENCE [LARGE SCALE GENOMIC DNA]</scope>
    <source>
        <strain evidence="1 2">KCTC 12718</strain>
    </source>
</reference>
<keyword evidence="2" id="KW-1185">Reference proteome</keyword>
<dbReference type="EMBL" id="JAKIJS010000001">
    <property type="protein sequence ID" value="MCF6138470.1"/>
    <property type="molecule type" value="Genomic_DNA"/>
</dbReference>
<comment type="caution">
    <text evidence="1">The sequence shown here is derived from an EMBL/GenBank/DDBJ whole genome shotgun (WGS) entry which is preliminary data.</text>
</comment>
<protein>
    <submittedName>
        <fullName evidence="1">VLRF1 family aeRF1-type release factor</fullName>
    </submittedName>
</protein>
<accession>A0ABS9H3T3</accession>